<gene>
    <name evidence="1" type="ordered locus">NGK_1392</name>
</gene>
<reference evidence="1 2" key="1">
    <citation type="journal article" date="2008" name="J. Bacteriol.">
        <title>Complete genome sequence of Neisseria gonorrhoeae NCCP11945.</title>
        <authorList>
            <person name="Chung G.T."/>
            <person name="Yoo J.S."/>
            <person name="Oh H.B."/>
            <person name="Lee Y.S."/>
            <person name="Cha S.H."/>
            <person name="Kim S.J."/>
            <person name="Yoo C.K."/>
        </authorList>
    </citation>
    <scope>NUCLEOTIDE SEQUENCE [LARGE SCALE GENOMIC DNA]</scope>
    <source>
        <strain evidence="1 2">NCCP11945</strain>
    </source>
</reference>
<organism evidence="1 2">
    <name type="scientific">Neisseria gonorrhoeae (strain NCCP11945)</name>
    <dbReference type="NCBI Taxonomy" id="521006"/>
    <lineage>
        <taxon>Bacteria</taxon>
        <taxon>Pseudomonadati</taxon>
        <taxon>Pseudomonadota</taxon>
        <taxon>Betaproteobacteria</taxon>
        <taxon>Neisseriales</taxon>
        <taxon>Neisseriaceae</taxon>
        <taxon>Neisseria</taxon>
    </lineage>
</organism>
<proteinExistence type="predicted"/>
<dbReference type="HOGENOM" id="CLU_2509227_0_0_4"/>
<name>B4RMN2_NEIG2</name>
<sequence>MPALMMFLPIEQPSSKTLAFAAAVGFKPIMRAHASKALMAVWENALDSYIKSSYEFLMSDTPGTPFSVAARKGGFFLFVRHILFV</sequence>
<evidence type="ECO:0000313" key="1">
    <source>
        <dbReference type="EMBL" id="ACF30066.1"/>
    </source>
</evidence>
<dbReference type="AlphaFoldDB" id="B4RMN2"/>
<accession>B4RMN2</accession>
<protein>
    <submittedName>
        <fullName evidence="1">Uncharacterized protein</fullName>
    </submittedName>
</protein>
<dbReference type="Proteomes" id="UP000002564">
    <property type="component" value="Chromosome"/>
</dbReference>
<dbReference type="EMBL" id="CP001050">
    <property type="protein sequence ID" value="ACF30066.1"/>
    <property type="molecule type" value="Genomic_DNA"/>
</dbReference>
<evidence type="ECO:0000313" key="2">
    <source>
        <dbReference type="Proteomes" id="UP000002564"/>
    </source>
</evidence>
<dbReference type="KEGG" id="ngk:NGK_1392"/>